<evidence type="ECO:0000256" key="2">
    <source>
        <dbReference type="ARBA" id="ARBA00022448"/>
    </source>
</evidence>
<keyword evidence="7 9" id="KW-1133">Transmembrane helix</keyword>
<feature type="transmembrane region" description="Helical" evidence="9">
    <location>
        <begin position="98"/>
        <end position="120"/>
    </location>
</feature>
<evidence type="ECO:0000256" key="6">
    <source>
        <dbReference type="ARBA" id="ARBA00022692"/>
    </source>
</evidence>
<dbReference type="Pfam" id="PF03609">
    <property type="entry name" value="EII-Sor"/>
    <property type="match status" value="1"/>
</dbReference>
<gene>
    <name evidence="10" type="ORF">NRE15_10935</name>
</gene>
<keyword evidence="6 9" id="KW-0812">Transmembrane</keyword>
<keyword evidence="3" id="KW-1003">Cell membrane</keyword>
<accession>A0ABY5P3X7</accession>
<evidence type="ECO:0000256" key="8">
    <source>
        <dbReference type="ARBA" id="ARBA00023136"/>
    </source>
</evidence>
<keyword evidence="5" id="KW-0598">Phosphotransferase system</keyword>
<evidence type="ECO:0000256" key="1">
    <source>
        <dbReference type="ARBA" id="ARBA00004651"/>
    </source>
</evidence>
<evidence type="ECO:0000313" key="11">
    <source>
        <dbReference type="Proteomes" id="UP001315967"/>
    </source>
</evidence>
<feature type="transmembrane region" description="Helical" evidence="9">
    <location>
        <begin position="228"/>
        <end position="248"/>
    </location>
</feature>
<keyword evidence="2" id="KW-0813">Transport</keyword>
<evidence type="ECO:0000256" key="3">
    <source>
        <dbReference type="ARBA" id="ARBA00022475"/>
    </source>
</evidence>
<feature type="transmembrane region" description="Helical" evidence="9">
    <location>
        <begin position="37"/>
        <end position="64"/>
    </location>
</feature>
<feature type="transmembrane region" description="Helical" evidence="9">
    <location>
        <begin position="6"/>
        <end position="25"/>
    </location>
</feature>
<dbReference type="InterPro" id="IPR004700">
    <property type="entry name" value="PTS_IIC_man"/>
</dbReference>
<dbReference type="EMBL" id="CP102453">
    <property type="protein sequence ID" value="UUX33411.1"/>
    <property type="molecule type" value="Genomic_DNA"/>
</dbReference>
<dbReference type="Proteomes" id="UP001315967">
    <property type="component" value="Chromosome"/>
</dbReference>
<feature type="transmembrane region" description="Helical" evidence="9">
    <location>
        <begin position="186"/>
        <end position="207"/>
    </location>
</feature>
<comment type="subcellular location">
    <subcellularLocation>
        <location evidence="1">Cell membrane</location>
        <topology evidence="1">Multi-pass membrane protein</topology>
    </subcellularLocation>
</comment>
<keyword evidence="4 10" id="KW-0762">Sugar transport</keyword>
<feature type="transmembrane region" description="Helical" evidence="9">
    <location>
        <begin position="144"/>
        <end position="166"/>
    </location>
</feature>
<evidence type="ECO:0000313" key="10">
    <source>
        <dbReference type="EMBL" id="UUX33411.1"/>
    </source>
</evidence>
<sequence>METLTVWQSLLIALWVAAVMSRWLGGGATLTLRFSPLMTGLFVGIVMGNVHDAMVVTASLQLIYMGVFSPGGSMPSEPAIAAAIAVPVALMGDLAPEAAIAVAVPVGLLGSYLYQFRFFINTFLGKYTDKAVEDLNDGAIKRSIIWYPTIASFILFVPLVFIALYYGAPVIADVITALEGTVVIHILEVVGGGLAAIGIATTVYVIGRKDFMVFFLLAYFMSVVLKPLNITMVTYAIFGTLLAAIFVLSKSSGGQAKVVTATEKVETTAEHDGDFFDEDDEDF</sequence>
<protein>
    <submittedName>
        <fullName evidence="10">PTS sugar transporter subunit IIC</fullName>
    </submittedName>
</protein>
<evidence type="ECO:0000256" key="7">
    <source>
        <dbReference type="ARBA" id="ARBA00022989"/>
    </source>
</evidence>
<organism evidence="10 11">
    <name type="scientific">Fundicoccus culcitae</name>
    <dbReference type="NCBI Taxonomy" id="2969821"/>
    <lineage>
        <taxon>Bacteria</taxon>
        <taxon>Bacillati</taxon>
        <taxon>Bacillota</taxon>
        <taxon>Bacilli</taxon>
        <taxon>Lactobacillales</taxon>
        <taxon>Aerococcaceae</taxon>
        <taxon>Fundicoccus</taxon>
    </lineage>
</organism>
<reference evidence="10 11" key="1">
    <citation type="submission" date="2022-08" db="EMBL/GenBank/DDBJ databases">
        <title>Aerococcaceae sp. nov isolated from spoiled eye mask.</title>
        <authorList>
            <person name="Zhou G."/>
            <person name="Xie X.-B."/>
            <person name="Shi Q.-S."/>
            <person name="Wang Y.-S."/>
            <person name="Wen X."/>
            <person name="Peng H."/>
            <person name="Yang X.-J."/>
            <person name="Tao H.-B."/>
            <person name="Huang X.-M."/>
        </authorList>
    </citation>
    <scope>NUCLEOTIDE SEQUENCE [LARGE SCALE GENOMIC DNA]</scope>
    <source>
        <strain evidence="11">DM20194951</strain>
    </source>
</reference>
<keyword evidence="11" id="KW-1185">Reference proteome</keyword>
<name>A0ABY5P3X7_9LACT</name>
<evidence type="ECO:0000256" key="5">
    <source>
        <dbReference type="ARBA" id="ARBA00022683"/>
    </source>
</evidence>
<proteinExistence type="predicted"/>
<dbReference type="PROSITE" id="PS51106">
    <property type="entry name" value="PTS_EIIC_TYPE_4"/>
    <property type="match status" value="1"/>
</dbReference>
<evidence type="ECO:0000256" key="4">
    <source>
        <dbReference type="ARBA" id="ARBA00022597"/>
    </source>
</evidence>
<keyword evidence="8 9" id="KW-0472">Membrane</keyword>
<evidence type="ECO:0000256" key="9">
    <source>
        <dbReference type="SAM" id="Phobius"/>
    </source>
</evidence>